<feature type="domain" description="AMIN-like" evidence="2">
    <location>
        <begin position="52"/>
        <end position="176"/>
    </location>
</feature>
<organism evidence="3 4">
    <name type="scientific">Streptomyces exfoliatus</name>
    <name type="common">Streptomyces hydrogenans</name>
    <dbReference type="NCBI Taxonomy" id="1905"/>
    <lineage>
        <taxon>Bacteria</taxon>
        <taxon>Bacillati</taxon>
        <taxon>Actinomycetota</taxon>
        <taxon>Actinomycetes</taxon>
        <taxon>Kitasatosporales</taxon>
        <taxon>Streptomycetaceae</taxon>
        <taxon>Streptomyces</taxon>
    </lineage>
</organism>
<feature type="chain" id="PRO_5046829265" description="AMIN-like domain-containing protein" evidence="1">
    <location>
        <begin position="32"/>
        <end position="178"/>
    </location>
</feature>
<comment type="caution">
    <text evidence="3">The sequence shown here is derived from an EMBL/GenBank/DDBJ whole genome shotgun (WGS) entry which is preliminary data.</text>
</comment>
<evidence type="ECO:0000313" key="3">
    <source>
        <dbReference type="EMBL" id="MEU7292470.1"/>
    </source>
</evidence>
<sequence length="178" mass="18712">MRLTRSTSARIATSLAAAALLSALAVPAATAAPESAATASAAAFVCSDACLLGTRAATHPDRDRLVFDFTADGLPTVSSYVSPDGTYSGPSGQDQALQIRGTSYLIVTLSGAHMYDDNGALTYPGPYLQQLNLPVLKGVEFLGEFEGRLTFGLTLNTSSRQATFNLTAPNRVVFDLYR</sequence>
<dbReference type="EMBL" id="JBEZAM010000003">
    <property type="protein sequence ID" value="MEU7292470.1"/>
    <property type="molecule type" value="Genomic_DNA"/>
</dbReference>
<proteinExistence type="predicted"/>
<name>A0ABV3CQI5_STREX</name>
<gene>
    <name evidence="3" type="ORF">AB0A76_04575</name>
</gene>
<dbReference type="RefSeq" id="WP_359204567.1">
    <property type="nucleotide sequence ID" value="NZ_JBEZAM010000003.1"/>
</dbReference>
<dbReference type="Proteomes" id="UP001551210">
    <property type="component" value="Unassembled WGS sequence"/>
</dbReference>
<evidence type="ECO:0000313" key="4">
    <source>
        <dbReference type="Proteomes" id="UP001551210"/>
    </source>
</evidence>
<evidence type="ECO:0000256" key="1">
    <source>
        <dbReference type="SAM" id="SignalP"/>
    </source>
</evidence>
<dbReference type="InterPro" id="IPR056303">
    <property type="entry name" value="AMIN-like"/>
</dbReference>
<protein>
    <recommendedName>
        <fullName evidence="2">AMIN-like domain-containing protein</fullName>
    </recommendedName>
</protein>
<keyword evidence="1" id="KW-0732">Signal</keyword>
<reference evidence="3 4" key="1">
    <citation type="submission" date="2024-06" db="EMBL/GenBank/DDBJ databases">
        <title>The Natural Products Discovery Center: Release of the First 8490 Sequenced Strains for Exploring Actinobacteria Biosynthetic Diversity.</title>
        <authorList>
            <person name="Kalkreuter E."/>
            <person name="Kautsar S.A."/>
            <person name="Yang D."/>
            <person name="Bader C.D."/>
            <person name="Teijaro C.N."/>
            <person name="Fluegel L."/>
            <person name="Davis C.M."/>
            <person name="Simpson J.R."/>
            <person name="Lauterbach L."/>
            <person name="Steele A.D."/>
            <person name="Gui C."/>
            <person name="Meng S."/>
            <person name="Li G."/>
            <person name="Viehrig K."/>
            <person name="Ye F."/>
            <person name="Su P."/>
            <person name="Kiefer A.F."/>
            <person name="Nichols A."/>
            <person name="Cepeda A.J."/>
            <person name="Yan W."/>
            <person name="Fan B."/>
            <person name="Jiang Y."/>
            <person name="Adhikari A."/>
            <person name="Zheng C.-J."/>
            <person name="Schuster L."/>
            <person name="Cowan T.M."/>
            <person name="Smanski M.J."/>
            <person name="Chevrette M.G."/>
            <person name="De Carvalho L.P.S."/>
            <person name="Shen B."/>
        </authorList>
    </citation>
    <scope>NUCLEOTIDE SEQUENCE [LARGE SCALE GENOMIC DNA]</scope>
    <source>
        <strain evidence="3 4">NPDC045705</strain>
    </source>
</reference>
<accession>A0ABV3CQI5</accession>
<feature type="signal peptide" evidence="1">
    <location>
        <begin position="1"/>
        <end position="31"/>
    </location>
</feature>
<dbReference type="Pfam" id="PF24837">
    <property type="entry name" value="AMIN-like"/>
    <property type="match status" value="1"/>
</dbReference>
<evidence type="ECO:0000259" key="2">
    <source>
        <dbReference type="Pfam" id="PF24837"/>
    </source>
</evidence>
<keyword evidence="4" id="KW-1185">Reference proteome</keyword>